<dbReference type="PANTHER" id="PTHR45832:SF22">
    <property type="entry name" value="SERINE_THREONINE-PROTEIN KINASE SAMKA-RELATED"/>
    <property type="match status" value="1"/>
</dbReference>
<keyword evidence="8" id="KW-0808">Transferase</keyword>
<dbReference type="InterPro" id="IPR008271">
    <property type="entry name" value="Ser/Thr_kinase_AS"/>
</dbReference>
<dbReference type="Pfam" id="PF00069">
    <property type="entry name" value="Pkinase"/>
    <property type="match status" value="1"/>
</dbReference>
<dbReference type="PROSITE" id="PS00107">
    <property type="entry name" value="PROTEIN_KINASE_ATP"/>
    <property type="match status" value="1"/>
</dbReference>
<evidence type="ECO:0000256" key="1">
    <source>
        <dbReference type="ARBA" id="ARBA00008874"/>
    </source>
</evidence>
<feature type="region of interest" description="Disordered" evidence="6">
    <location>
        <begin position="68"/>
        <end position="99"/>
    </location>
</feature>
<evidence type="ECO:0000256" key="4">
    <source>
        <dbReference type="PROSITE-ProRule" id="PRU10141"/>
    </source>
</evidence>
<evidence type="ECO:0000256" key="6">
    <source>
        <dbReference type="SAM" id="MobiDB-lite"/>
    </source>
</evidence>
<sequence>MYAESIRRVFRSLSPRKFSPHVGQEEQLTYPSQTAAPSREPSSPAQSQSCVEAACEQYSRYIDRLSTRAAQAAHVQPDTPEEKKSESPPPTFHSPANRLNRRAVRDVTLLFDNLDQCDLSKENALPPLNGMLEENIPPPQQLTTLSIESTTKSSCDQTLDELPPMHVDVDPCVHYYHFVPIGKGGSGSVYFAQSKADRKQYALKKVSPTTPAKSRALENEIRTMHALKHDNIVQGYGAYSHHSNVWIVMEAMDIGCLTHVLDFLRDKSYLLSENHIAYILRETLKGLWAMHSRHCMHRDIKSDNVLVSSDGDVKLGDFEYTAELTAKSPKRRTVVGTAWWMAPETVRSSFYDYGADVWSIGILSIECAEWVPPLFGMDTTEAMQVIREGVQTQGFKRPDIWSPQFADFVRGCLVRDRDERYCVQDLLKHPFLDKACSKAQMANVFRAVRGMPPL</sequence>
<dbReference type="OrthoDB" id="2914378at2759"/>
<keyword evidence="8" id="KW-0418">Kinase</keyword>
<comment type="caution">
    <text evidence="8">The sequence shown here is derived from an EMBL/GenBank/DDBJ whole genome shotgun (WGS) entry which is preliminary data.</text>
</comment>
<feature type="region of interest" description="Disordered" evidence="6">
    <location>
        <begin position="14"/>
        <end position="49"/>
    </location>
</feature>
<dbReference type="InterPro" id="IPR011009">
    <property type="entry name" value="Kinase-like_dom_sf"/>
</dbReference>
<keyword evidence="2 4" id="KW-0547">Nucleotide-binding</keyword>
<evidence type="ECO:0000313" key="8">
    <source>
        <dbReference type="EMBL" id="PXF47738.1"/>
    </source>
</evidence>
<comment type="similarity">
    <text evidence="1">Belongs to the protein kinase superfamily. STE Ser/Thr protein kinase family. STE20 subfamily.</text>
</comment>
<organism evidence="8 9">
    <name type="scientific">Gracilariopsis chorda</name>
    <dbReference type="NCBI Taxonomy" id="448386"/>
    <lineage>
        <taxon>Eukaryota</taxon>
        <taxon>Rhodophyta</taxon>
        <taxon>Florideophyceae</taxon>
        <taxon>Rhodymeniophycidae</taxon>
        <taxon>Gracilariales</taxon>
        <taxon>Gracilariaceae</taxon>
        <taxon>Gracilariopsis</taxon>
    </lineage>
</organism>
<evidence type="ECO:0000313" key="9">
    <source>
        <dbReference type="Proteomes" id="UP000247409"/>
    </source>
</evidence>
<dbReference type="InterPro" id="IPR017441">
    <property type="entry name" value="Protein_kinase_ATP_BS"/>
</dbReference>
<protein>
    <submittedName>
        <fullName evidence="8">Serine/threonine-protein kinase pakC</fullName>
    </submittedName>
</protein>
<feature type="binding site" evidence="4">
    <location>
        <position position="213"/>
    </location>
    <ligand>
        <name>ATP</name>
        <dbReference type="ChEBI" id="CHEBI:30616"/>
    </ligand>
</feature>
<dbReference type="EMBL" id="NBIV01000020">
    <property type="protein sequence ID" value="PXF47738.1"/>
    <property type="molecule type" value="Genomic_DNA"/>
</dbReference>
<evidence type="ECO:0000256" key="3">
    <source>
        <dbReference type="ARBA" id="ARBA00022840"/>
    </source>
</evidence>
<dbReference type="Gene3D" id="1.10.510.10">
    <property type="entry name" value="Transferase(Phosphotransferase) domain 1"/>
    <property type="match status" value="1"/>
</dbReference>
<dbReference type="AlphaFoldDB" id="A0A2V3J023"/>
<gene>
    <name evidence="8" type="ORF">BWQ96_02420</name>
</gene>
<dbReference type="SUPFAM" id="SSF56112">
    <property type="entry name" value="Protein kinase-like (PK-like)"/>
    <property type="match status" value="1"/>
</dbReference>
<feature type="domain" description="Protein kinase" evidence="7">
    <location>
        <begin position="175"/>
        <end position="432"/>
    </location>
</feature>
<dbReference type="InterPro" id="IPR051931">
    <property type="entry name" value="PAK3-like"/>
</dbReference>
<dbReference type="GO" id="GO:0004674">
    <property type="term" value="F:protein serine/threonine kinase activity"/>
    <property type="evidence" value="ECO:0007669"/>
    <property type="project" value="UniProtKB-KW"/>
</dbReference>
<proteinExistence type="inferred from homology"/>
<evidence type="ECO:0000256" key="5">
    <source>
        <dbReference type="RuleBase" id="RU000304"/>
    </source>
</evidence>
<dbReference type="STRING" id="448386.A0A2V3J023"/>
<dbReference type="Proteomes" id="UP000247409">
    <property type="component" value="Unassembled WGS sequence"/>
</dbReference>
<dbReference type="InterPro" id="IPR000719">
    <property type="entry name" value="Prot_kinase_dom"/>
</dbReference>
<dbReference type="SMART" id="SM00220">
    <property type="entry name" value="S_TKc"/>
    <property type="match status" value="1"/>
</dbReference>
<feature type="compositionally biased region" description="Polar residues" evidence="6">
    <location>
        <begin position="26"/>
        <end position="49"/>
    </location>
</feature>
<dbReference type="GO" id="GO:0005524">
    <property type="term" value="F:ATP binding"/>
    <property type="evidence" value="ECO:0007669"/>
    <property type="project" value="UniProtKB-UniRule"/>
</dbReference>
<dbReference type="PROSITE" id="PS50011">
    <property type="entry name" value="PROTEIN_KINASE_DOM"/>
    <property type="match status" value="1"/>
</dbReference>
<reference evidence="8 9" key="1">
    <citation type="journal article" date="2018" name="Mol. Biol. Evol.">
        <title>Analysis of the draft genome of the red seaweed Gracilariopsis chorda provides insights into genome size evolution in Rhodophyta.</title>
        <authorList>
            <person name="Lee J."/>
            <person name="Yang E.C."/>
            <person name="Graf L."/>
            <person name="Yang J.H."/>
            <person name="Qiu H."/>
            <person name="Zel Zion U."/>
            <person name="Chan C.X."/>
            <person name="Stephens T.G."/>
            <person name="Weber A.P.M."/>
            <person name="Boo G.H."/>
            <person name="Boo S.M."/>
            <person name="Kim K.M."/>
            <person name="Shin Y."/>
            <person name="Jung M."/>
            <person name="Lee S.J."/>
            <person name="Yim H.S."/>
            <person name="Lee J.H."/>
            <person name="Bhattacharya D."/>
            <person name="Yoon H.S."/>
        </authorList>
    </citation>
    <scope>NUCLEOTIDE SEQUENCE [LARGE SCALE GENOMIC DNA]</scope>
    <source>
        <strain evidence="8 9">SKKU-2015</strain>
        <tissue evidence="8">Whole body</tissue>
    </source>
</reference>
<accession>A0A2V3J023</accession>
<keyword evidence="5" id="KW-0723">Serine/threonine-protein kinase</keyword>
<dbReference type="PANTHER" id="PTHR45832">
    <property type="entry name" value="SERINE/THREONINE-PROTEIN KINASE SAMKA-RELATED-RELATED"/>
    <property type="match status" value="1"/>
</dbReference>
<dbReference type="PROSITE" id="PS00108">
    <property type="entry name" value="PROTEIN_KINASE_ST"/>
    <property type="match status" value="1"/>
</dbReference>
<keyword evidence="3 4" id="KW-0067">ATP-binding</keyword>
<name>A0A2V3J023_9FLOR</name>
<evidence type="ECO:0000256" key="2">
    <source>
        <dbReference type="ARBA" id="ARBA00022741"/>
    </source>
</evidence>
<keyword evidence="9" id="KW-1185">Reference proteome</keyword>
<evidence type="ECO:0000259" key="7">
    <source>
        <dbReference type="PROSITE" id="PS50011"/>
    </source>
</evidence>